<dbReference type="Proteomes" id="UP000182121">
    <property type="component" value="Unassembled WGS sequence"/>
</dbReference>
<sequence>MGIKIEDFLRNTNLPKRYFDVNFDISEKYKEEASSYLKLLRLIDGSEFEAEKQNKINETMTGVIKAVEENFKVVSGIFEHYENANPKAAQEELDILMQNLEKDLFIASIDNWVLIKNCGWTQLRITPNQQFYRVRGVEEETPYIQNNPNELFHIPLSKKAFSNNKRFSIAGFPSLYLSSMLPLAWQECGYPAKYYYSEFQYEKLCGATTRNIDKEFKFLALYAPEEIYLWGVSIKHNNFDTWLKVASMYVKQYPLVLACGFVNHSGRVSYKQEYIIPQMLMQWVQRNRDKVQGISYFTCSDISMYTSKWCAYNVVIPAQKPYDENMYSVKLKEDFCWSKPQYFQVPLVDGVANKADRETLYAFIGKIQETMRNVYMPMPYRNYLIDVLEVCVCVYNMLLRGKTTDMQLLIHTINLINQYYRIIAKHTAEEIIQSINKEQLLEFELLDYDQASKQFKDIVNEFTKEDRSGKNIYGIINKYRDTIWNDFGCNPSVIIWHSENDDIQTAVSWMHENHIIHGTRLLKPDDSTIRDLKSMCENTGVSIDDLWGCHAENDEWMKQHIQDVKTPIFVRANNVSIYSPVGSKLYDYLQIGFDIDLLSMNLL</sequence>
<name>A0A1I0JSY1_9FIRM</name>
<proteinExistence type="predicted"/>
<reference evidence="1 2" key="1">
    <citation type="submission" date="2016-10" db="EMBL/GenBank/DDBJ databases">
        <authorList>
            <person name="Varghese N."/>
            <person name="Submissions S."/>
        </authorList>
    </citation>
    <scope>NUCLEOTIDE SEQUENCE [LARGE SCALE GENOMIC DNA]</scope>
    <source>
        <strain evidence="1 2">NLAE-zl-C196</strain>
    </source>
</reference>
<dbReference type="AlphaFoldDB" id="A0A1I0JSY1"/>
<protein>
    <submittedName>
        <fullName evidence="1">Uncharacterized protein</fullName>
    </submittedName>
</protein>
<organism evidence="1 2">
    <name type="scientific">Enterocloster clostridioformis</name>
    <dbReference type="NCBI Taxonomy" id="1531"/>
    <lineage>
        <taxon>Bacteria</taxon>
        <taxon>Bacillati</taxon>
        <taxon>Bacillota</taxon>
        <taxon>Clostridia</taxon>
        <taxon>Lachnospirales</taxon>
        <taxon>Lachnospiraceae</taxon>
        <taxon>Enterocloster</taxon>
    </lineage>
</organism>
<accession>A0A1I0JSY1</accession>
<evidence type="ECO:0000313" key="1">
    <source>
        <dbReference type="EMBL" id="SEU13105.1"/>
    </source>
</evidence>
<evidence type="ECO:0000313" key="2">
    <source>
        <dbReference type="Proteomes" id="UP000182121"/>
    </source>
</evidence>
<dbReference type="RefSeq" id="WP_074664207.1">
    <property type="nucleotide sequence ID" value="NZ_FOIO01000065.1"/>
</dbReference>
<comment type="caution">
    <text evidence="1">The sequence shown here is derived from an EMBL/GenBank/DDBJ whole genome shotgun (WGS) entry which is preliminary data.</text>
</comment>
<dbReference type="EMBL" id="FOIO01000065">
    <property type="protein sequence ID" value="SEU13105.1"/>
    <property type="molecule type" value="Genomic_DNA"/>
</dbReference>
<gene>
    <name evidence="1" type="ORF">SAMN05216521_106523</name>
</gene>